<protein>
    <submittedName>
        <fullName evidence="3">Alpha/beta hydrolase</fullName>
    </submittedName>
</protein>
<feature type="domain" description="BD-FAE-like" evidence="2">
    <location>
        <begin position="62"/>
        <end position="271"/>
    </location>
</feature>
<dbReference type="RefSeq" id="WP_302040246.1">
    <property type="nucleotide sequence ID" value="NZ_JAUKPO010000019.1"/>
</dbReference>
<gene>
    <name evidence="3" type="ORF">Q0590_24420</name>
</gene>
<sequence length="311" mass="34648">MLTSAVKRTYFPILFFWIVCSVGVTLPCRAQIPERIKSIFPASTVFHADIAYANDTLKKHLLDIYLPPQAKGKLPLVIWVHGGGWMTNDKFADMGYMKQTVKGFLDKGYALASIDYRFSTTAPFPAQLQDCNQAIEFLYQNAAKYNLDREKIALAGFSAGGHLATLLALATNQTVPGFYANQKKPSFTIKAVLDFYGPSDLLAFSSSPEMLKADNPISLLLGASPIKRPDLAKTASPISYVDKNDPPFLIIHGEKDESVPYTQSVLLQSYLDQAKVKNELIIVEGAPHYGEMFDQENIRTKVFQFLDTYLK</sequence>
<dbReference type="InterPro" id="IPR050300">
    <property type="entry name" value="GDXG_lipolytic_enzyme"/>
</dbReference>
<organism evidence="3 4">
    <name type="scientific">Rhodocytophaga aerolata</name>
    <dbReference type="NCBI Taxonomy" id="455078"/>
    <lineage>
        <taxon>Bacteria</taxon>
        <taxon>Pseudomonadati</taxon>
        <taxon>Bacteroidota</taxon>
        <taxon>Cytophagia</taxon>
        <taxon>Cytophagales</taxon>
        <taxon>Rhodocytophagaceae</taxon>
        <taxon>Rhodocytophaga</taxon>
    </lineage>
</organism>
<accession>A0ABT8RE26</accession>
<evidence type="ECO:0000313" key="3">
    <source>
        <dbReference type="EMBL" id="MDO1449443.1"/>
    </source>
</evidence>
<dbReference type="Proteomes" id="UP001168528">
    <property type="component" value="Unassembled WGS sequence"/>
</dbReference>
<dbReference type="GO" id="GO:0016787">
    <property type="term" value="F:hydrolase activity"/>
    <property type="evidence" value="ECO:0007669"/>
    <property type="project" value="UniProtKB-KW"/>
</dbReference>
<dbReference type="InterPro" id="IPR029058">
    <property type="entry name" value="AB_hydrolase_fold"/>
</dbReference>
<dbReference type="InterPro" id="IPR049492">
    <property type="entry name" value="BD-FAE-like_dom"/>
</dbReference>
<keyword evidence="1 3" id="KW-0378">Hydrolase</keyword>
<dbReference type="Gene3D" id="3.40.50.1820">
    <property type="entry name" value="alpha/beta hydrolase"/>
    <property type="match status" value="1"/>
</dbReference>
<evidence type="ECO:0000259" key="2">
    <source>
        <dbReference type="Pfam" id="PF20434"/>
    </source>
</evidence>
<evidence type="ECO:0000256" key="1">
    <source>
        <dbReference type="ARBA" id="ARBA00022801"/>
    </source>
</evidence>
<dbReference type="EMBL" id="JAUKPO010000019">
    <property type="protein sequence ID" value="MDO1449443.1"/>
    <property type="molecule type" value="Genomic_DNA"/>
</dbReference>
<name>A0ABT8RE26_9BACT</name>
<dbReference type="Pfam" id="PF20434">
    <property type="entry name" value="BD-FAE"/>
    <property type="match status" value="1"/>
</dbReference>
<dbReference type="PANTHER" id="PTHR48081:SF13">
    <property type="entry name" value="ALPHA_BETA HYDROLASE"/>
    <property type="match status" value="1"/>
</dbReference>
<reference evidence="3" key="1">
    <citation type="submission" date="2023-07" db="EMBL/GenBank/DDBJ databases">
        <title>The genome sequence of Rhodocytophaga aerolata KACC 12507.</title>
        <authorList>
            <person name="Zhang X."/>
        </authorList>
    </citation>
    <scope>NUCLEOTIDE SEQUENCE</scope>
    <source>
        <strain evidence="3">KACC 12507</strain>
    </source>
</reference>
<comment type="caution">
    <text evidence="3">The sequence shown here is derived from an EMBL/GenBank/DDBJ whole genome shotgun (WGS) entry which is preliminary data.</text>
</comment>
<dbReference type="SUPFAM" id="SSF53474">
    <property type="entry name" value="alpha/beta-Hydrolases"/>
    <property type="match status" value="1"/>
</dbReference>
<dbReference type="PANTHER" id="PTHR48081">
    <property type="entry name" value="AB HYDROLASE SUPERFAMILY PROTEIN C4A8.06C"/>
    <property type="match status" value="1"/>
</dbReference>
<proteinExistence type="predicted"/>
<keyword evidence="4" id="KW-1185">Reference proteome</keyword>
<evidence type="ECO:0000313" key="4">
    <source>
        <dbReference type="Proteomes" id="UP001168528"/>
    </source>
</evidence>